<protein>
    <submittedName>
        <fullName evidence="1">Uncharacterized protein</fullName>
    </submittedName>
</protein>
<evidence type="ECO:0000313" key="2">
    <source>
        <dbReference type="Proteomes" id="UP000000607"/>
    </source>
</evidence>
<dbReference type="AlphaFoldDB" id="Q65QM7"/>
<accession>Q65QM7</accession>
<reference evidence="1 2" key="1">
    <citation type="journal article" date="2004" name="Nat. Biotechnol.">
        <title>The genome sequence of the capnophilic rumen bacterium Mannheimia succiniciproducens.</title>
        <authorList>
            <person name="Hong S.H."/>
            <person name="Kim J.S."/>
            <person name="Lee S.Y."/>
            <person name="In Y.H."/>
            <person name="Choi S.S."/>
            <person name="Rih J.-K."/>
            <person name="Kim C.H."/>
            <person name="Jeong H."/>
            <person name="Hur C.G."/>
            <person name="Kim J.J."/>
        </authorList>
    </citation>
    <scope>NUCLEOTIDE SEQUENCE [LARGE SCALE GENOMIC DNA]</scope>
    <source>
        <strain evidence="2">KCTC 0769BP / MBEL55E</strain>
    </source>
</reference>
<gene>
    <name evidence="1" type="ordered locus">MS2126</name>
</gene>
<dbReference type="Proteomes" id="UP000000607">
    <property type="component" value="Chromosome"/>
</dbReference>
<keyword evidence="2" id="KW-1185">Reference proteome</keyword>
<dbReference type="HOGENOM" id="CLU_3365762_0_0_6"/>
<dbReference type="EMBL" id="AE016827">
    <property type="protein sequence ID" value="AAU38733.1"/>
    <property type="molecule type" value="Genomic_DNA"/>
</dbReference>
<sequence>MLAGYTYYEKQSKAQTFAEVFANSNLSGELTDDFE</sequence>
<proteinExistence type="predicted"/>
<name>Q65QM7_MANSM</name>
<organism evidence="1 2">
    <name type="scientific">Mannheimia succiniciproducens (strain KCTC 0769BP / MBEL55E)</name>
    <dbReference type="NCBI Taxonomy" id="221988"/>
    <lineage>
        <taxon>Bacteria</taxon>
        <taxon>Pseudomonadati</taxon>
        <taxon>Pseudomonadota</taxon>
        <taxon>Gammaproteobacteria</taxon>
        <taxon>Pasteurellales</taxon>
        <taxon>Pasteurellaceae</taxon>
        <taxon>Basfia</taxon>
    </lineage>
</organism>
<evidence type="ECO:0000313" key="1">
    <source>
        <dbReference type="EMBL" id="AAU38733.1"/>
    </source>
</evidence>
<dbReference type="KEGG" id="msu:MS2126"/>